<feature type="compositionally biased region" description="Polar residues" evidence="1">
    <location>
        <begin position="291"/>
        <end position="306"/>
    </location>
</feature>
<feature type="region of interest" description="Disordered" evidence="1">
    <location>
        <begin position="291"/>
        <end position="311"/>
    </location>
</feature>
<sequence length="664" mass="75750">MNPTMSNFNKPINDYINNMLPDDYQCDDVEEFIQRNAKRVGLITYKTPDDTRHYGSGIVFRLGDKLCIQTNYHVLKARPGSYRDVKITIGGEVCRFNAYLGGCQKQDMAILKLQNCPKELRKVTDINQQVVDITVDGDQYRYKGLVEYHRGRGRFVVHALNFIQRRLDDDTEVTCEFMDVKEPATCRMRDVCYCSETGCAIIFLDSQIIPDGAKSMFESPTKWKNVKNPLVVVLSYPGGQDKHISTGRVMHEEYNRNGFPQYKTAEQVCFKIDGDNEPCCFDDKIGIGNSPNGRGSAVSKQSSVNPGTEEDQIEGTNYFFVNSNGERAKLPIIEDVTTYFSCSDYDTKNSPVNRDDNRKYFYVREGQVYCSTDGLILPSSSPGGDQFFIVETDGNIAVPHSWKGGEQNPITFPLLDQSKVDSLQIDEDASCVLGFNVHLIEDKVYFPGKTGCEMSYSDPVYFLVGRDRMVISKDMNDEEMFVQTDMDGNKGFFKLDPEGNKTYVYEPERGRYLLGEDADGNRVYFEEEKDGKKRYYTMQDFQKDQHGSRIFRRTDTKDDQKVYYRNKEGKNNPFEIDSGGNKVYRLIDYNNETLYNMEDTNEFVEIHKVIYLNHNAVTAPGSSGGCVLVIGKDKQNEFQCLVCMHKGKTKNPPVNKAIVYRLGE</sequence>
<organism evidence="2 3">
    <name type="scientific">Patella caerulea</name>
    <name type="common">Rayed Mediterranean limpet</name>
    <dbReference type="NCBI Taxonomy" id="87958"/>
    <lineage>
        <taxon>Eukaryota</taxon>
        <taxon>Metazoa</taxon>
        <taxon>Spiralia</taxon>
        <taxon>Lophotrochozoa</taxon>
        <taxon>Mollusca</taxon>
        <taxon>Gastropoda</taxon>
        <taxon>Patellogastropoda</taxon>
        <taxon>Patelloidea</taxon>
        <taxon>Patellidae</taxon>
        <taxon>Patella</taxon>
    </lineage>
</organism>
<comment type="caution">
    <text evidence="2">The sequence shown here is derived from an EMBL/GenBank/DDBJ whole genome shotgun (WGS) entry which is preliminary data.</text>
</comment>
<evidence type="ECO:0000256" key="1">
    <source>
        <dbReference type="SAM" id="MobiDB-lite"/>
    </source>
</evidence>
<name>A0AAN8KI10_PATCE</name>
<dbReference type="AlphaFoldDB" id="A0AAN8KI10"/>
<dbReference type="EMBL" id="JAZGQO010000002">
    <property type="protein sequence ID" value="KAK6192579.1"/>
    <property type="molecule type" value="Genomic_DNA"/>
</dbReference>
<protein>
    <recommendedName>
        <fullName evidence="4">Serine protease</fullName>
    </recommendedName>
</protein>
<evidence type="ECO:0000313" key="2">
    <source>
        <dbReference type="EMBL" id="KAK6192579.1"/>
    </source>
</evidence>
<proteinExistence type="predicted"/>
<keyword evidence="3" id="KW-1185">Reference proteome</keyword>
<gene>
    <name evidence="2" type="ORF">SNE40_004025</name>
</gene>
<reference evidence="2 3" key="1">
    <citation type="submission" date="2024-01" db="EMBL/GenBank/DDBJ databases">
        <title>The genome of the rayed Mediterranean limpet Patella caerulea (Linnaeus, 1758).</title>
        <authorList>
            <person name="Anh-Thu Weber A."/>
            <person name="Halstead-Nussloch G."/>
        </authorList>
    </citation>
    <scope>NUCLEOTIDE SEQUENCE [LARGE SCALE GENOMIC DNA]</scope>
    <source>
        <strain evidence="2">AATW-2023a</strain>
        <tissue evidence="2">Whole specimen</tissue>
    </source>
</reference>
<accession>A0AAN8KI10</accession>
<evidence type="ECO:0000313" key="3">
    <source>
        <dbReference type="Proteomes" id="UP001347796"/>
    </source>
</evidence>
<evidence type="ECO:0008006" key="4">
    <source>
        <dbReference type="Google" id="ProtNLM"/>
    </source>
</evidence>
<dbReference type="Proteomes" id="UP001347796">
    <property type="component" value="Unassembled WGS sequence"/>
</dbReference>